<gene>
    <name evidence="3" type="ORF">I573_02028</name>
</gene>
<dbReference type="InterPro" id="IPR028939">
    <property type="entry name" value="P5C_Rdtase_cat_N"/>
</dbReference>
<proteinExistence type="predicted"/>
<dbReference type="EMBL" id="ASWO01000007">
    <property type="protein sequence ID" value="EOT82915.1"/>
    <property type="molecule type" value="Genomic_DNA"/>
</dbReference>
<accession>S0NYB8</accession>
<protein>
    <recommendedName>
        <fullName evidence="2">Pyrroline-5-carboxylate reductase catalytic N-terminal domain-containing protein</fullName>
    </recommendedName>
</protein>
<dbReference type="Pfam" id="PF03807">
    <property type="entry name" value="F420_oxidored"/>
    <property type="match status" value="1"/>
</dbReference>
<comment type="caution">
    <text evidence="3">The sequence shown here is derived from an EMBL/GenBank/DDBJ whole genome shotgun (WGS) entry which is preliminary data.</text>
</comment>
<reference evidence="3 4" key="1">
    <citation type="submission" date="2013-03" db="EMBL/GenBank/DDBJ databases">
        <title>The Genome Sequence of Enterococcus sulfureus ATCC_49903 (PacBio/Illumina hybrid assembly).</title>
        <authorList>
            <consortium name="The Broad Institute Genomics Platform"/>
            <consortium name="The Broad Institute Genome Sequencing Center for Infectious Disease"/>
            <person name="Earl A."/>
            <person name="Russ C."/>
            <person name="Gilmore M."/>
            <person name="Surin D."/>
            <person name="Walker B."/>
            <person name="Young S."/>
            <person name="Zeng Q."/>
            <person name="Gargeya S."/>
            <person name="Fitzgerald M."/>
            <person name="Haas B."/>
            <person name="Abouelleil A."/>
            <person name="Allen A.W."/>
            <person name="Alvarado L."/>
            <person name="Arachchi H.M."/>
            <person name="Berlin A.M."/>
            <person name="Chapman S.B."/>
            <person name="Gainer-Dewar J."/>
            <person name="Goldberg J."/>
            <person name="Griggs A."/>
            <person name="Gujja S."/>
            <person name="Hansen M."/>
            <person name="Howarth C."/>
            <person name="Imamovic A."/>
            <person name="Ireland A."/>
            <person name="Larimer J."/>
            <person name="McCowan C."/>
            <person name="Murphy C."/>
            <person name="Pearson M."/>
            <person name="Poon T.W."/>
            <person name="Priest M."/>
            <person name="Roberts A."/>
            <person name="Saif S."/>
            <person name="Shea T."/>
            <person name="Sisk P."/>
            <person name="Sykes S."/>
            <person name="Wortman J."/>
            <person name="Nusbaum C."/>
            <person name="Birren B."/>
        </authorList>
    </citation>
    <scope>NUCLEOTIDE SEQUENCE [LARGE SCALE GENOMIC DNA]</scope>
    <source>
        <strain evidence="3 4">ATCC 49903</strain>
    </source>
</reference>
<dbReference type="PATRIC" id="fig|1140003.3.peg.1980"/>
<evidence type="ECO:0000313" key="4">
    <source>
        <dbReference type="Proteomes" id="UP000015961"/>
    </source>
</evidence>
<dbReference type="Proteomes" id="UP000015961">
    <property type="component" value="Unassembled WGS sequence"/>
</dbReference>
<dbReference type="Gene3D" id="3.40.50.720">
    <property type="entry name" value="NAD(P)-binding Rossmann-like Domain"/>
    <property type="match status" value="1"/>
</dbReference>
<evidence type="ECO:0000313" key="3">
    <source>
        <dbReference type="EMBL" id="EOT82915.1"/>
    </source>
</evidence>
<keyword evidence="1" id="KW-0560">Oxidoreductase</keyword>
<dbReference type="OrthoDB" id="1523398at2"/>
<dbReference type="STRING" id="1140003.OMY_02053"/>
<evidence type="ECO:0000256" key="1">
    <source>
        <dbReference type="ARBA" id="ARBA00023002"/>
    </source>
</evidence>
<dbReference type="RefSeq" id="WP_016186485.1">
    <property type="nucleotide sequence ID" value="NZ_ASWO01000007.1"/>
</dbReference>
<dbReference type="SUPFAM" id="SSF51735">
    <property type="entry name" value="NAD(P)-binding Rossmann-fold domains"/>
    <property type="match status" value="1"/>
</dbReference>
<dbReference type="eggNOG" id="COG2085">
    <property type="taxonomic scope" value="Bacteria"/>
</dbReference>
<dbReference type="GO" id="GO:0016491">
    <property type="term" value="F:oxidoreductase activity"/>
    <property type="evidence" value="ECO:0007669"/>
    <property type="project" value="UniProtKB-KW"/>
</dbReference>
<dbReference type="PANTHER" id="PTHR14239">
    <property type="entry name" value="DUDULIN-RELATED"/>
    <property type="match status" value="1"/>
</dbReference>
<evidence type="ECO:0000259" key="2">
    <source>
        <dbReference type="Pfam" id="PF03807"/>
    </source>
</evidence>
<feature type="domain" description="Pyrroline-5-carboxylate reductase catalytic N-terminal" evidence="2">
    <location>
        <begin position="3"/>
        <end position="94"/>
    </location>
</feature>
<keyword evidence="4" id="KW-1185">Reference proteome</keyword>
<dbReference type="AlphaFoldDB" id="S0NYB8"/>
<organism evidence="3 4">
    <name type="scientific">Enterococcus sulfureus ATCC 49903</name>
    <dbReference type="NCBI Taxonomy" id="1140003"/>
    <lineage>
        <taxon>Bacteria</taxon>
        <taxon>Bacillati</taxon>
        <taxon>Bacillota</taxon>
        <taxon>Bacilli</taxon>
        <taxon>Lactobacillales</taxon>
        <taxon>Enterococcaceae</taxon>
        <taxon>Enterococcus</taxon>
    </lineage>
</organism>
<name>S0NYB8_9ENTE</name>
<sequence>MKKIGIIGAGKLGLALAKLALDAGYDVGISSSRPAQAIELTVEVLAPGAKAYTTTELIEQFSTIILALPLSRFLALPDSILTQFKEKTVLDAMNFWWEIDGKDQEAHYRNSSVTVQNKLPEAFVVKAFNHMGYHDLAAEATTKEHKKAIAYATDHPHIVPEIEELIKQLGFDPYALATLEQGVMLEPGSPLFGANESKAVLDVMIRQMEHKTVD</sequence>
<dbReference type="InterPro" id="IPR051267">
    <property type="entry name" value="STEAP_metalloreductase"/>
</dbReference>
<dbReference type="InterPro" id="IPR036291">
    <property type="entry name" value="NAD(P)-bd_dom_sf"/>
</dbReference>